<organism evidence="1 2">
    <name type="scientific">Sulfitobacter undariae</name>
    <dbReference type="NCBI Taxonomy" id="1563671"/>
    <lineage>
        <taxon>Bacteria</taxon>
        <taxon>Pseudomonadati</taxon>
        <taxon>Pseudomonadota</taxon>
        <taxon>Alphaproteobacteria</taxon>
        <taxon>Rhodobacterales</taxon>
        <taxon>Roseobacteraceae</taxon>
        <taxon>Sulfitobacter</taxon>
    </lineage>
</organism>
<dbReference type="AlphaFoldDB" id="A0A7W6EB07"/>
<protein>
    <submittedName>
        <fullName evidence="1">Uncharacterized protein</fullName>
    </submittedName>
</protein>
<dbReference type="RefSeq" id="WP_246423401.1">
    <property type="nucleotide sequence ID" value="NZ_JACIEI010000013.1"/>
</dbReference>
<gene>
    <name evidence="1" type="ORF">GGR95_002950</name>
</gene>
<keyword evidence="2" id="KW-1185">Reference proteome</keyword>
<dbReference type="Proteomes" id="UP000530268">
    <property type="component" value="Unassembled WGS sequence"/>
</dbReference>
<name>A0A7W6EB07_9RHOB</name>
<reference evidence="1 2" key="1">
    <citation type="submission" date="2020-08" db="EMBL/GenBank/DDBJ databases">
        <title>Genomic Encyclopedia of Type Strains, Phase IV (KMG-IV): sequencing the most valuable type-strain genomes for metagenomic binning, comparative biology and taxonomic classification.</title>
        <authorList>
            <person name="Goeker M."/>
        </authorList>
    </citation>
    <scope>NUCLEOTIDE SEQUENCE [LARGE SCALE GENOMIC DNA]</scope>
    <source>
        <strain evidence="1 2">DSM 102234</strain>
    </source>
</reference>
<evidence type="ECO:0000313" key="1">
    <source>
        <dbReference type="EMBL" id="MBB3995295.1"/>
    </source>
</evidence>
<comment type="caution">
    <text evidence="1">The sequence shown here is derived from an EMBL/GenBank/DDBJ whole genome shotgun (WGS) entry which is preliminary data.</text>
</comment>
<accession>A0A7W6EB07</accession>
<sequence length="249" mass="27023">MNARAMFGAAVQAGVRDGSLIAEKAMRDDMGRVRQEISIQRLLEWAFASECAQVDFEDAGTLAAGYGYIGNAYRMAERGALGCRIDGGGRSYPDADADLVAAAVAVLPEGCGGRGMAVQIAELARARKVPDLLDGAVVQMGDLDPARLSGIVGCSPADIHRNRHGARAVKVALGVEPYIDGRKVKRWTVEICPVRYSVQHPGIARARRNYLQWRLALLDLRQTFVSYNNLSRWTLSSTLPPIAPWQNSV</sequence>
<dbReference type="EMBL" id="JACIEI010000013">
    <property type="protein sequence ID" value="MBB3995295.1"/>
    <property type="molecule type" value="Genomic_DNA"/>
</dbReference>
<evidence type="ECO:0000313" key="2">
    <source>
        <dbReference type="Proteomes" id="UP000530268"/>
    </source>
</evidence>
<proteinExistence type="predicted"/>